<reference evidence="8 9" key="1">
    <citation type="submission" date="2022-06" db="EMBL/GenBank/DDBJ databases">
        <title>Isolation of gut microbiota from human fecal samples.</title>
        <authorList>
            <person name="Pamer E.G."/>
            <person name="Barat B."/>
            <person name="Waligurski E."/>
            <person name="Medina S."/>
            <person name="Paddock L."/>
            <person name="Mostad J."/>
        </authorList>
    </citation>
    <scope>NUCLEOTIDE SEQUENCE [LARGE SCALE GENOMIC DNA]</scope>
    <source>
        <strain evidence="8 9">SL.3.17</strain>
    </source>
</reference>
<dbReference type="EMBL" id="JANFXK010000002">
    <property type="protein sequence ID" value="MCQ4635640.1"/>
    <property type="molecule type" value="Genomic_DNA"/>
</dbReference>
<protein>
    <recommendedName>
        <fullName evidence="3 6">Cyclic pyranopterin monophosphate synthase</fullName>
        <ecNumber evidence="3 6">4.6.1.17</ecNumber>
    </recommendedName>
    <alternativeName>
        <fullName evidence="6">Molybdenum cofactor biosynthesis protein C</fullName>
    </alternativeName>
</protein>
<comment type="pathway">
    <text evidence="2 6">Cofactor biosynthesis; molybdopterin biosynthesis.</text>
</comment>
<dbReference type="Proteomes" id="UP001524502">
    <property type="component" value="Unassembled WGS sequence"/>
</dbReference>
<evidence type="ECO:0000313" key="9">
    <source>
        <dbReference type="Proteomes" id="UP001524502"/>
    </source>
</evidence>
<dbReference type="InterPro" id="IPR002820">
    <property type="entry name" value="Mopterin_CF_biosynth-C_dom"/>
</dbReference>
<keyword evidence="4 6" id="KW-0501">Molybdenum cofactor biosynthesis</keyword>
<evidence type="ECO:0000313" key="8">
    <source>
        <dbReference type="EMBL" id="MCQ4635640.1"/>
    </source>
</evidence>
<dbReference type="HAMAP" id="MF_01224_B">
    <property type="entry name" value="MoaC_B"/>
    <property type="match status" value="1"/>
</dbReference>
<dbReference type="RefSeq" id="WP_256130832.1">
    <property type="nucleotide sequence ID" value="NZ_JANFXK010000002.1"/>
</dbReference>
<dbReference type="NCBIfam" id="TIGR00581">
    <property type="entry name" value="moaC"/>
    <property type="match status" value="1"/>
</dbReference>
<comment type="subunit">
    <text evidence="6">Homohexamer; trimer of dimers.</text>
</comment>
<feature type="domain" description="Molybdopterin cofactor biosynthesis C (MoaC)" evidence="7">
    <location>
        <begin position="15"/>
        <end position="150"/>
    </location>
</feature>
<dbReference type="InterPro" id="IPR047594">
    <property type="entry name" value="MoaC_bact/euk"/>
</dbReference>
<gene>
    <name evidence="6 8" type="primary">moaC</name>
    <name evidence="8" type="ORF">NE619_02775</name>
</gene>
<sequence>MADFSHFNEDGRAKMVDVGGKDTTVRTAVATGRVLVNRECFDLIKSGGMKKGDVLGTAQVAGIMGAKKTSEIIPMCHPIMINGVNITFNYNEEDLAIEIMSEVKCSGVTGVEMEALSAVSIAALTIYDMCKAVQKDMVIDQVHLVSKSGGKSGDFVWKG</sequence>
<dbReference type="SUPFAM" id="SSF55040">
    <property type="entry name" value="Molybdenum cofactor biosynthesis protein C, MoaC"/>
    <property type="match status" value="1"/>
</dbReference>
<evidence type="ECO:0000256" key="4">
    <source>
        <dbReference type="ARBA" id="ARBA00023150"/>
    </source>
</evidence>
<dbReference type="Pfam" id="PF01967">
    <property type="entry name" value="MoaC"/>
    <property type="match status" value="1"/>
</dbReference>
<dbReference type="PANTHER" id="PTHR22960">
    <property type="entry name" value="MOLYBDOPTERIN COFACTOR SYNTHESIS PROTEIN A"/>
    <property type="match status" value="1"/>
</dbReference>
<dbReference type="InterPro" id="IPR036522">
    <property type="entry name" value="MoaC_sf"/>
</dbReference>
<feature type="binding site" evidence="6">
    <location>
        <begin position="113"/>
        <end position="114"/>
    </location>
    <ligand>
        <name>substrate</name>
    </ligand>
</feature>
<evidence type="ECO:0000256" key="2">
    <source>
        <dbReference type="ARBA" id="ARBA00005046"/>
    </source>
</evidence>
<proteinExistence type="inferred from homology"/>
<evidence type="ECO:0000259" key="7">
    <source>
        <dbReference type="Pfam" id="PF01967"/>
    </source>
</evidence>
<dbReference type="Gene3D" id="3.30.70.640">
    <property type="entry name" value="Molybdopterin cofactor biosynthesis C (MoaC) domain"/>
    <property type="match status" value="1"/>
</dbReference>
<accession>A0ABT1RKE2</accession>
<comment type="similarity">
    <text evidence="6">Belongs to the MoaC family.</text>
</comment>
<evidence type="ECO:0000256" key="5">
    <source>
        <dbReference type="ARBA" id="ARBA00023239"/>
    </source>
</evidence>
<organism evidence="8 9">
    <name type="scientific">Anaerovorax odorimutans</name>
    <dbReference type="NCBI Taxonomy" id="109327"/>
    <lineage>
        <taxon>Bacteria</taxon>
        <taxon>Bacillati</taxon>
        <taxon>Bacillota</taxon>
        <taxon>Clostridia</taxon>
        <taxon>Peptostreptococcales</taxon>
        <taxon>Anaerovoracaceae</taxon>
        <taxon>Anaerovorax</taxon>
    </lineage>
</organism>
<evidence type="ECO:0000256" key="1">
    <source>
        <dbReference type="ARBA" id="ARBA00001637"/>
    </source>
</evidence>
<name>A0ABT1RKE2_9FIRM</name>
<dbReference type="InterPro" id="IPR050105">
    <property type="entry name" value="MoCo_biosynth_MoaA/MoaC"/>
</dbReference>
<comment type="caution">
    <text evidence="8">The sequence shown here is derived from an EMBL/GenBank/DDBJ whole genome shotgun (WGS) entry which is preliminary data.</text>
</comment>
<feature type="active site" evidence="6">
    <location>
        <position position="128"/>
    </location>
</feature>
<dbReference type="InterPro" id="IPR023045">
    <property type="entry name" value="MoaC"/>
</dbReference>
<keyword evidence="9" id="KW-1185">Reference proteome</keyword>
<keyword evidence="5 6" id="KW-0456">Lyase</keyword>
<dbReference type="CDD" id="cd01420">
    <property type="entry name" value="MoaC_PE"/>
    <property type="match status" value="1"/>
</dbReference>
<evidence type="ECO:0000256" key="6">
    <source>
        <dbReference type="HAMAP-Rule" id="MF_01224"/>
    </source>
</evidence>
<feature type="binding site" evidence="6">
    <location>
        <begin position="75"/>
        <end position="77"/>
    </location>
    <ligand>
        <name>substrate</name>
    </ligand>
</feature>
<dbReference type="GO" id="GO:0061799">
    <property type="term" value="F:cyclic pyranopterin monophosphate synthase activity"/>
    <property type="evidence" value="ECO:0007669"/>
    <property type="project" value="UniProtKB-EC"/>
</dbReference>
<dbReference type="EC" id="4.6.1.17" evidence="3 6"/>
<comment type="function">
    <text evidence="6">Catalyzes the conversion of (8S)-3',8-cyclo-7,8-dihydroguanosine 5'-triphosphate to cyclic pyranopterin monophosphate (cPMP).</text>
</comment>
<comment type="catalytic activity">
    <reaction evidence="1 6">
        <text>(8S)-3',8-cyclo-7,8-dihydroguanosine 5'-triphosphate = cyclic pyranopterin phosphate + diphosphate</text>
        <dbReference type="Rhea" id="RHEA:49580"/>
        <dbReference type="ChEBI" id="CHEBI:33019"/>
        <dbReference type="ChEBI" id="CHEBI:59648"/>
        <dbReference type="ChEBI" id="CHEBI:131766"/>
        <dbReference type="EC" id="4.6.1.17"/>
    </reaction>
</comment>
<evidence type="ECO:0000256" key="3">
    <source>
        <dbReference type="ARBA" id="ARBA00012575"/>
    </source>
</evidence>
<dbReference type="NCBIfam" id="NF006870">
    <property type="entry name" value="PRK09364.1"/>
    <property type="match status" value="1"/>
</dbReference>